<organism evidence="5 6">
    <name type="scientific">Clostridium lapidicellarium</name>
    <dbReference type="NCBI Taxonomy" id="3240931"/>
    <lineage>
        <taxon>Bacteria</taxon>
        <taxon>Bacillati</taxon>
        <taxon>Bacillota</taxon>
        <taxon>Clostridia</taxon>
        <taxon>Eubacteriales</taxon>
        <taxon>Clostridiaceae</taxon>
        <taxon>Clostridium</taxon>
    </lineage>
</organism>
<dbReference type="InterPro" id="IPR003231">
    <property type="entry name" value="ACP"/>
</dbReference>
<evidence type="ECO:0000313" key="5">
    <source>
        <dbReference type="EMBL" id="MEY8763239.1"/>
    </source>
</evidence>
<dbReference type="EMBL" id="JBGFFE010000006">
    <property type="protein sequence ID" value="MEY8763239.1"/>
    <property type="molecule type" value="Genomic_DNA"/>
</dbReference>
<accession>A0ABV4DVG7</accession>
<keyword evidence="3" id="KW-0275">Fatty acid biosynthesis</keyword>
<keyword evidence="3" id="KW-0444">Lipid biosynthesis</keyword>
<sequence>MITEKIKKIIIDQLELKQKNIGIKTSFEDLGMDSLDLFQIIIEVEEEFQIEIEDADEIKTIEDLINVTKDKIKKQED</sequence>
<comment type="function">
    <text evidence="3">Carrier of the growing fatty acid chain in fatty acid biosynthesis.</text>
</comment>
<dbReference type="SUPFAM" id="SSF47336">
    <property type="entry name" value="ACP-like"/>
    <property type="match status" value="1"/>
</dbReference>
<dbReference type="InterPro" id="IPR036736">
    <property type="entry name" value="ACP-like_sf"/>
</dbReference>
<dbReference type="HAMAP" id="MF_01217">
    <property type="entry name" value="Acyl_carrier"/>
    <property type="match status" value="1"/>
</dbReference>
<comment type="caution">
    <text evidence="5">The sequence shown here is derived from an EMBL/GenBank/DDBJ whole genome shotgun (WGS) entry which is preliminary data.</text>
</comment>
<comment type="pathway">
    <text evidence="3">Lipid metabolism; fatty acid biosynthesis.</text>
</comment>
<comment type="subcellular location">
    <subcellularLocation>
        <location evidence="3">Cytoplasm</location>
    </subcellularLocation>
</comment>
<feature type="domain" description="Carrier" evidence="4">
    <location>
        <begin position="1"/>
        <end position="75"/>
    </location>
</feature>
<comment type="similarity">
    <text evidence="3">Belongs to the acyl carrier protein (ACP) family.</text>
</comment>
<evidence type="ECO:0000256" key="1">
    <source>
        <dbReference type="ARBA" id="ARBA00022450"/>
    </source>
</evidence>
<keyword evidence="3" id="KW-0276">Fatty acid metabolism</keyword>
<evidence type="ECO:0000259" key="4">
    <source>
        <dbReference type="PROSITE" id="PS50075"/>
    </source>
</evidence>
<dbReference type="PROSITE" id="PS50075">
    <property type="entry name" value="CARRIER"/>
    <property type="match status" value="1"/>
</dbReference>
<feature type="modified residue" description="O-(pantetheine 4'-phosphoryl)serine" evidence="3">
    <location>
        <position position="34"/>
    </location>
</feature>
<dbReference type="Gene3D" id="1.10.1200.10">
    <property type="entry name" value="ACP-like"/>
    <property type="match status" value="1"/>
</dbReference>
<keyword evidence="3" id="KW-0963">Cytoplasm</keyword>
<keyword evidence="2 3" id="KW-0597">Phosphoprotein</keyword>
<evidence type="ECO:0000256" key="3">
    <source>
        <dbReference type="HAMAP-Rule" id="MF_01217"/>
    </source>
</evidence>
<protein>
    <recommendedName>
        <fullName evidence="3">Acyl carrier protein</fullName>
        <shortName evidence="3">ACP</shortName>
    </recommendedName>
</protein>
<gene>
    <name evidence="3" type="primary">acpP</name>
    <name evidence="5" type="ORF">AB8S09_06215</name>
</gene>
<proteinExistence type="inferred from homology"/>
<evidence type="ECO:0000313" key="6">
    <source>
        <dbReference type="Proteomes" id="UP001565220"/>
    </source>
</evidence>
<dbReference type="InterPro" id="IPR009081">
    <property type="entry name" value="PP-bd_ACP"/>
</dbReference>
<dbReference type="Pfam" id="PF00550">
    <property type="entry name" value="PP-binding"/>
    <property type="match status" value="1"/>
</dbReference>
<comment type="PTM">
    <text evidence="3">4'-phosphopantetheine is transferred from CoA to a specific serine of apo-ACP by AcpS. This modification is essential for activity because fatty acids are bound in thioester linkage to the sulfhydryl of the prosthetic group.</text>
</comment>
<reference evidence="5 6" key="1">
    <citation type="submission" date="2024-08" db="EMBL/GenBank/DDBJ databases">
        <title>Clostridium lapicellarii sp. nov., and Clostridium renhuaiense sp. nov., two species isolated from the mud in a fermentation cellar used for producing sauce-flavour Chinese liquors.</title>
        <authorList>
            <person name="Yang F."/>
            <person name="Wang H."/>
            <person name="Chen L.Q."/>
            <person name="Zhou N."/>
            <person name="Lu J.J."/>
            <person name="Pu X.X."/>
            <person name="Wan B."/>
            <person name="Wang L."/>
            <person name="Liu S.J."/>
        </authorList>
    </citation>
    <scope>NUCLEOTIDE SEQUENCE [LARGE SCALE GENOMIC DNA]</scope>
    <source>
        <strain evidence="5 6">MT-113</strain>
    </source>
</reference>
<name>A0ABV4DVG7_9CLOT</name>
<dbReference type="RefSeq" id="WP_294182810.1">
    <property type="nucleotide sequence ID" value="NZ_JBGFFE010000006.1"/>
</dbReference>
<keyword evidence="6" id="KW-1185">Reference proteome</keyword>
<keyword evidence="3" id="KW-0443">Lipid metabolism</keyword>
<keyword evidence="1 3" id="KW-0596">Phosphopantetheine</keyword>
<dbReference type="Proteomes" id="UP001565220">
    <property type="component" value="Unassembled WGS sequence"/>
</dbReference>
<evidence type="ECO:0000256" key="2">
    <source>
        <dbReference type="ARBA" id="ARBA00022553"/>
    </source>
</evidence>